<keyword evidence="3" id="KW-0378">Hydrolase</keyword>
<keyword evidence="6" id="KW-0560">Oxidoreductase</keyword>
<dbReference type="GO" id="GO:0004497">
    <property type="term" value="F:monooxygenase activity"/>
    <property type="evidence" value="ECO:0007669"/>
    <property type="project" value="UniProtKB-KW"/>
</dbReference>
<keyword evidence="4" id="KW-0862">Zinc</keyword>
<evidence type="ECO:0000259" key="5">
    <source>
        <dbReference type="SMART" id="SM00849"/>
    </source>
</evidence>
<dbReference type="InterPro" id="IPR036866">
    <property type="entry name" value="RibonucZ/Hydroxyglut_hydro"/>
</dbReference>
<dbReference type="Proteomes" id="UP000325902">
    <property type="component" value="Unassembled WGS sequence"/>
</dbReference>
<dbReference type="AlphaFoldDB" id="A0A5N5D7M9"/>
<gene>
    <name evidence="6" type="primary">andK_1</name>
    <name evidence="6" type="ORF">DBV05_g7973</name>
</gene>
<evidence type="ECO:0000313" key="7">
    <source>
        <dbReference type="Proteomes" id="UP000325902"/>
    </source>
</evidence>
<dbReference type="Pfam" id="PF00753">
    <property type="entry name" value="Lactamase_B"/>
    <property type="match status" value="1"/>
</dbReference>
<protein>
    <submittedName>
        <fullName evidence="6">Cytochrome P450 monooxygenase andK</fullName>
    </submittedName>
</protein>
<dbReference type="EMBL" id="VCHE01000060">
    <property type="protein sequence ID" value="KAB2573350.1"/>
    <property type="molecule type" value="Genomic_DNA"/>
</dbReference>
<reference evidence="6 7" key="1">
    <citation type="journal article" date="2019" name="Sci. Rep.">
        <title>A multi-omics analysis of the grapevine pathogen Lasiodiplodia theobromae reveals that temperature affects the expression of virulence- and pathogenicity-related genes.</title>
        <authorList>
            <person name="Felix C."/>
            <person name="Meneses R."/>
            <person name="Goncalves M.F.M."/>
            <person name="Tilleman L."/>
            <person name="Duarte A.S."/>
            <person name="Jorrin-Novo J.V."/>
            <person name="Van de Peer Y."/>
            <person name="Deforce D."/>
            <person name="Van Nieuwerburgh F."/>
            <person name="Esteves A.C."/>
            <person name="Alves A."/>
        </authorList>
    </citation>
    <scope>NUCLEOTIDE SEQUENCE [LARGE SCALE GENOMIC DNA]</scope>
    <source>
        <strain evidence="6 7">LA-SOL3</strain>
    </source>
</reference>
<dbReference type="PANTHER" id="PTHR42978">
    <property type="entry name" value="QUORUM-QUENCHING LACTONASE YTNP-RELATED-RELATED"/>
    <property type="match status" value="1"/>
</dbReference>
<dbReference type="InterPro" id="IPR051013">
    <property type="entry name" value="MBL_superfamily_lactonases"/>
</dbReference>
<evidence type="ECO:0000256" key="2">
    <source>
        <dbReference type="ARBA" id="ARBA00022723"/>
    </source>
</evidence>
<dbReference type="PANTHER" id="PTHR42978:SF5">
    <property type="entry name" value="METALLO-BETA-LACTAMASE DOMAIN-CONTAINING PROTEIN"/>
    <property type="match status" value="1"/>
</dbReference>
<comment type="similarity">
    <text evidence="1">Belongs to the metallo-beta-lactamase superfamily.</text>
</comment>
<dbReference type="GO" id="GO:0046872">
    <property type="term" value="F:metal ion binding"/>
    <property type="evidence" value="ECO:0007669"/>
    <property type="project" value="UniProtKB-KW"/>
</dbReference>
<feature type="domain" description="Metallo-beta-lactamase" evidence="5">
    <location>
        <begin position="48"/>
        <end position="265"/>
    </location>
</feature>
<proteinExistence type="inferred from homology"/>
<dbReference type="Gene3D" id="3.60.15.10">
    <property type="entry name" value="Ribonuclease Z/Hydroxyacylglutathione hydrolase-like"/>
    <property type="match status" value="1"/>
</dbReference>
<dbReference type="CDD" id="cd07730">
    <property type="entry name" value="metallo-hydrolase-like_MBL-fold"/>
    <property type="match status" value="1"/>
</dbReference>
<dbReference type="OrthoDB" id="10250730at2759"/>
<evidence type="ECO:0000313" key="6">
    <source>
        <dbReference type="EMBL" id="KAB2573350.1"/>
    </source>
</evidence>
<evidence type="ECO:0000256" key="4">
    <source>
        <dbReference type="ARBA" id="ARBA00022833"/>
    </source>
</evidence>
<sequence>MAATPNLRIPASDATVQVSIINPGARIRLPVSGFVQPAIEGHTHLDAPAYSFLIEHAQGKFLFDLSMRKDWENLAPPIVNQAKDVDSGALVEVEKDVIDVLEENGIKGSEIKSVIWSHWHCDHIGNMSRFPSSTNIVVGAGFLEKLTPGYPVNPNSLLLESDYQGREVQEIDFSTHPNRLQLGPFKAIDFFGDGSFYLLDTPGHAIGHICGLARTTPNSFILTGGDIAHHGGEFRPSPFLPLPEQVAPSPFSSPPFQLGTFCPGALIEARIHPQQTGGRTTPFYKLAPTGVPDHDLETAQKSAEQLGEFDGDDDVFVIIAHDAKLKDIVDFYPKTANAWKEKGWKGVGLWRFLEDFAGAVKSEADACQKL</sequence>
<evidence type="ECO:0000256" key="3">
    <source>
        <dbReference type="ARBA" id="ARBA00022801"/>
    </source>
</evidence>
<keyword evidence="7" id="KW-1185">Reference proteome</keyword>
<keyword evidence="6" id="KW-0503">Monooxygenase</keyword>
<dbReference type="GO" id="GO:0016787">
    <property type="term" value="F:hydrolase activity"/>
    <property type="evidence" value="ECO:0007669"/>
    <property type="project" value="UniProtKB-KW"/>
</dbReference>
<comment type="caution">
    <text evidence="6">The sequence shown here is derived from an EMBL/GenBank/DDBJ whole genome shotgun (WGS) entry which is preliminary data.</text>
</comment>
<keyword evidence="2" id="KW-0479">Metal-binding</keyword>
<organism evidence="6 7">
    <name type="scientific">Lasiodiplodia theobromae</name>
    <dbReference type="NCBI Taxonomy" id="45133"/>
    <lineage>
        <taxon>Eukaryota</taxon>
        <taxon>Fungi</taxon>
        <taxon>Dikarya</taxon>
        <taxon>Ascomycota</taxon>
        <taxon>Pezizomycotina</taxon>
        <taxon>Dothideomycetes</taxon>
        <taxon>Dothideomycetes incertae sedis</taxon>
        <taxon>Botryosphaeriales</taxon>
        <taxon>Botryosphaeriaceae</taxon>
        <taxon>Lasiodiplodia</taxon>
    </lineage>
</organism>
<dbReference type="SMART" id="SM00849">
    <property type="entry name" value="Lactamase_B"/>
    <property type="match status" value="1"/>
</dbReference>
<evidence type="ECO:0000256" key="1">
    <source>
        <dbReference type="ARBA" id="ARBA00007749"/>
    </source>
</evidence>
<dbReference type="SUPFAM" id="SSF56281">
    <property type="entry name" value="Metallo-hydrolase/oxidoreductase"/>
    <property type="match status" value="1"/>
</dbReference>
<accession>A0A5N5D7M9</accession>
<name>A0A5N5D7M9_9PEZI</name>
<dbReference type="InterPro" id="IPR001279">
    <property type="entry name" value="Metallo-B-lactamas"/>
</dbReference>